<dbReference type="InterPro" id="IPR006680">
    <property type="entry name" value="Amidohydro-rel"/>
</dbReference>
<dbReference type="SUPFAM" id="SSF51556">
    <property type="entry name" value="Metallo-dependent hydrolases"/>
    <property type="match status" value="1"/>
</dbReference>
<gene>
    <name evidence="11" type="ORF">SAMN05660199_00961</name>
</gene>
<keyword evidence="6" id="KW-0659">Purine metabolism</keyword>
<dbReference type="OrthoDB" id="9803027at2"/>
<evidence type="ECO:0000313" key="11">
    <source>
        <dbReference type="EMBL" id="SDN89972.1"/>
    </source>
</evidence>
<dbReference type="Gene3D" id="3.20.20.140">
    <property type="entry name" value="Metal-dependent hydrolases"/>
    <property type="match status" value="1"/>
</dbReference>
<feature type="domain" description="Amidohydrolase-related" evidence="10">
    <location>
        <begin position="52"/>
        <end position="423"/>
    </location>
</feature>
<organism evidence="11 12">
    <name type="scientific">Klenkia soli</name>
    <dbReference type="NCBI Taxonomy" id="1052260"/>
    <lineage>
        <taxon>Bacteria</taxon>
        <taxon>Bacillati</taxon>
        <taxon>Actinomycetota</taxon>
        <taxon>Actinomycetes</taxon>
        <taxon>Geodermatophilales</taxon>
        <taxon>Geodermatophilaceae</taxon>
        <taxon>Klenkia</taxon>
    </lineage>
</organism>
<keyword evidence="8" id="KW-0378">Hydrolase</keyword>
<dbReference type="GO" id="GO:0008270">
    <property type="term" value="F:zinc ion binding"/>
    <property type="evidence" value="ECO:0007669"/>
    <property type="project" value="InterPro"/>
</dbReference>
<dbReference type="GO" id="GO:0000256">
    <property type="term" value="P:allantoin catabolic process"/>
    <property type="evidence" value="ECO:0007669"/>
    <property type="project" value="InterPro"/>
</dbReference>
<keyword evidence="12" id="KW-1185">Reference proteome</keyword>
<keyword evidence="7" id="KW-0479">Metal-binding</keyword>
<evidence type="ECO:0000256" key="2">
    <source>
        <dbReference type="ARBA" id="ARBA00004968"/>
    </source>
</evidence>
<dbReference type="Pfam" id="PF01979">
    <property type="entry name" value="Amidohydro_1"/>
    <property type="match status" value="1"/>
</dbReference>
<dbReference type="Proteomes" id="UP000199088">
    <property type="component" value="Unassembled WGS sequence"/>
</dbReference>
<proteinExistence type="inferred from homology"/>
<dbReference type="PANTHER" id="PTHR43668">
    <property type="entry name" value="ALLANTOINASE"/>
    <property type="match status" value="1"/>
</dbReference>
<comment type="cofactor">
    <cofactor evidence="1">
        <name>Zn(2+)</name>
        <dbReference type="ChEBI" id="CHEBI:29105"/>
    </cofactor>
</comment>
<comment type="subunit">
    <text evidence="4">Homotetramer.</text>
</comment>
<evidence type="ECO:0000256" key="3">
    <source>
        <dbReference type="ARBA" id="ARBA00010368"/>
    </source>
</evidence>
<evidence type="ECO:0000256" key="6">
    <source>
        <dbReference type="ARBA" id="ARBA00022631"/>
    </source>
</evidence>
<dbReference type="PANTHER" id="PTHR43668:SF2">
    <property type="entry name" value="ALLANTOINASE"/>
    <property type="match status" value="1"/>
</dbReference>
<dbReference type="AlphaFoldDB" id="A0A1H0F5Z0"/>
<evidence type="ECO:0000256" key="1">
    <source>
        <dbReference type="ARBA" id="ARBA00001947"/>
    </source>
</evidence>
<comment type="similarity">
    <text evidence="3">Belongs to the metallo-dependent hydrolases superfamily. Allantoinase family.</text>
</comment>
<dbReference type="GO" id="GO:0050897">
    <property type="term" value="F:cobalt ion binding"/>
    <property type="evidence" value="ECO:0007669"/>
    <property type="project" value="InterPro"/>
</dbReference>
<protein>
    <recommendedName>
        <fullName evidence="5">allantoinase</fullName>
        <ecNumber evidence="5">3.5.2.5</ecNumber>
    </recommendedName>
</protein>
<dbReference type="FunFam" id="3.20.20.140:FF:000032">
    <property type="entry name" value="Allantoinase Dal1"/>
    <property type="match status" value="1"/>
</dbReference>
<evidence type="ECO:0000313" key="12">
    <source>
        <dbReference type="Proteomes" id="UP000199088"/>
    </source>
</evidence>
<name>A0A1H0F5Z0_9ACTN</name>
<evidence type="ECO:0000256" key="7">
    <source>
        <dbReference type="ARBA" id="ARBA00022723"/>
    </source>
</evidence>
<evidence type="ECO:0000256" key="4">
    <source>
        <dbReference type="ARBA" id="ARBA00011881"/>
    </source>
</evidence>
<dbReference type="EC" id="3.5.2.5" evidence="5"/>
<dbReference type="InterPro" id="IPR032466">
    <property type="entry name" value="Metal_Hydrolase"/>
</dbReference>
<sequence length="442" mass="45460">MSGFEVVVRAARAITPEGERSVDVGIRDGRIAAVEPGGLTGDRLVVLAADEVLLPGLVDTHVHVDEPGRTEWEGFASATRAAAAGGVTTVLDMPLNSIPPTVDVPALRVKQASAGSRCAVDVGFWGGAVPGNLADVEPLHAAGVFGFKCFLLDSGVPEFPPLTVAGLTAQLRTAARFGGLTIVHAEDADTIAGAPAASGPDHAGFLRSRPDAAEARAVAAVVAAVRETGARAHVLHVSSADVLPLLRDARAEGLPITAETCPHYLFFDAAEVPAGDTAVKCCPPVRGAANREQLWAALAEGVLDCVVTDHSPSTPELKGTGDFGTAWGGISSLQLGLPAVWTRARERGHDLADVVGWMATATAGLVGLDTKGALAVGKDADLCVLAPDATFVVDPGALHHRHPVTPYAGHELTGVVRSTWLRGAPIDLAAPPRGRLLTRGEA</sequence>
<dbReference type="InterPro" id="IPR017593">
    <property type="entry name" value="Allantoinase"/>
</dbReference>
<dbReference type="InterPro" id="IPR050138">
    <property type="entry name" value="DHOase/Allantoinase_Hydrolase"/>
</dbReference>
<dbReference type="SUPFAM" id="SSF51338">
    <property type="entry name" value="Composite domain of metallo-dependent hydrolases"/>
    <property type="match status" value="1"/>
</dbReference>
<evidence type="ECO:0000256" key="5">
    <source>
        <dbReference type="ARBA" id="ARBA00012863"/>
    </source>
</evidence>
<dbReference type="GO" id="GO:0004038">
    <property type="term" value="F:allantoinase activity"/>
    <property type="evidence" value="ECO:0007669"/>
    <property type="project" value="UniProtKB-EC"/>
</dbReference>
<reference evidence="12" key="1">
    <citation type="submission" date="2016-10" db="EMBL/GenBank/DDBJ databases">
        <authorList>
            <person name="Varghese N."/>
            <person name="Submissions S."/>
        </authorList>
    </citation>
    <scope>NUCLEOTIDE SEQUENCE [LARGE SCALE GENOMIC DNA]</scope>
    <source>
        <strain evidence="12">DSM 45843</strain>
    </source>
</reference>
<dbReference type="STRING" id="1052260.SAMN05660199_00961"/>
<dbReference type="NCBIfam" id="TIGR03178">
    <property type="entry name" value="allantoinase"/>
    <property type="match status" value="1"/>
</dbReference>
<keyword evidence="9" id="KW-0862">Zinc</keyword>
<comment type="pathway">
    <text evidence="2">Nitrogen metabolism; (S)-allantoin degradation; allantoate from (S)-allantoin: step 1/1.</text>
</comment>
<dbReference type="InterPro" id="IPR011059">
    <property type="entry name" value="Metal-dep_hydrolase_composite"/>
</dbReference>
<dbReference type="GO" id="GO:0005737">
    <property type="term" value="C:cytoplasm"/>
    <property type="evidence" value="ECO:0007669"/>
    <property type="project" value="TreeGrafter"/>
</dbReference>
<evidence type="ECO:0000256" key="9">
    <source>
        <dbReference type="ARBA" id="ARBA00022833"/>
    </source>
</evidence>
<dbReference type="GO" id="GO:0006145">
    <property type="term" value="P:purine nucleobase catabolic process"/>
    <property type="evidence" value="ECO:0007669"/>
    <property type="project" value="TreeGrafter"/>
</dbReference>
<evidence type="ECO:0000259" key="10">
    <source>
        <dbReference type="Pfam" id="PF01979"/>
    </source>
</evidence>
<dbReference type="RefSeq" id="WP_091240543.1">
    <property type="nucleotide sequence ID" value="NZ_FNIR01000002.1"/>
</dbReference>
<dbReference type="EMBL" id="FNIR01000002">
    <property type="protein sequence ID" value="SDN89972.1"/>
    <property type="molecule type" value="Genomic_DNA"/>
</dbReference>
<accession>A0A1H0F5Z0</accession>
<evidence type="ECO:0000256" key="8">
    <source>
        <dbReference type="ARBA" id="ARBA00022801"/>
    </source>
</evidence>